<name>A0A918D6U0_9ACTN</name>
<proteinExistence type="predicted"/>
<sequence>MRRRSPGRGFSGETRRSAAGVFALYGRPVWVRLPVSGVAAMVEGQGGAGRRIAGCHVIDCYVAIIGMVAVVTIGGCGCTS</sequence>
<dbReference type="Proteomes" id="UP000600365">
    <property type="component" value="Unassembled WGS sequence"/>
</dbReference>
<comment type="caution">
    <text evidence="1">The sequence shown here is derived from an EMBL/GenBank/DDBJ whole genome shotgun (WGS) entry which is preliminary data.</text>
</comment>
<protein>
    <submittedName>
        <fullName evidence="1">Uncharacterized protein</fullName>
    </submittedName>
</protein>
<evidence type="ECO:0000313" key="2">
    <source>
        <dbReference type="Proteomes" id="UP000600365"/>
    </source>
</evidence>
<keyword evidence="2" id="KW-1185">Reference proteome</keyword>
<evidence type="ECO:0000313" key="1">
    <source>
        <dbReference type="EMBL" id="GGN71796.1"/>
    </source>
</evidence>
<organism evidence="1 2">
    <name type="scientific">Streptomyces albiflavescens</name>
    <dbReference type="NCBI Taxonomy" id="1623582"/>
    <lineage>
        <taxon>Bacteria</taxon>
        <taxon>Bacillati</taxon>
        <taxon>Actinomycetota</taxon>
        <taxon>Actinomycetes</taxon>
        <taxon>Kitasatosporales</taxon>
        <taxon>Streptomycetaceae</taxon>
        <taxon>Streptomyces</taxon>
    </lineage>
</organism>
<reference evidence="1 2" key="1">
    <citation type="journal article" date="2014" name="Int. J. Syst. Evol. Microbiol.">
        <title>Complete genome sequence of Corynebacterium casei LMG S-19264T (=DSM 44701T), isolated from a smear-ripened cheese.</title>
        <authorList>
            <consortium name="US DOE Joint Genome Institute (JGI-PGF)"/>
            <person name="Walter F."/>
            <person name="Albersmeier A."/>
            <person name="Kalinowski J."/>
            <person name="Ruckert C."/>
        </authorList>
    </citation>
    <scope>NUCLEOTIDE SEQUENCE [LARGE SCALE GENOMIC DNA]</scope>
    <source>
        <strain evidence="1 2">CGMCC 4.7111</strain>
    </source>
</reference>
<accession>A0A918D6U0</accession>
<dbReference type="AlphaFoldDB" id="A0A918D6U0"/>
<gene>
    <name evidence="1" type="ORF">GCM10011579_048440</name>
</gene>
<dbReference type="EMBL" id="BMMM01000009">
    <property type="protein sequence ID" value="GGN71796.1"/>
    <property type="molecule type" value="Genomic_DNA"/>
</dbReference>